<protein>
    <submittedName>
        <fullName evidence="2">DUF2271 domain-containing protein</fullName>
    </submittedName>
</protein>
<dbReference type="PIRSF" id="PIRSF014995">
    <property type="entry name" value="UCP014995"/>
    <property type="match status" value="1"/>
</dbReference>
<reference evidence="3" key="1">
    <citation type="journal article" date="2019" name="Int. J. Syst. Evol. Microbiol.">
        <title>The Global Catalogue of Microorganisms (GCM) 10K type strain sequencing project: providing services to taxonomists for standard genome sequencing and annotation.</title>
        <authorList>
            <consortium name="The Broad Institute Genomics Platform"/>
            <consortium name="The Broad Institute Genome Sequencing Center for Infectious Disease"/>
            <person name="Wu L."/>
            <person name="Ma J."/>
        </authorList>
    </citation>
    <scope>NUCLEOTIDE SEQUENCE [LARGE SCALE GENOMIC DNA]</scope>
    <source>
        <strain evidence="3">CGMCC-1.15741</strain>
    </source>
</reference>
<proteinExistence type="predicted"/>
<evidence type="ECO:0000313" key="2">
    <source>
        <dbReference type="EMBL" id="MFC6199603.1"/>
    </source>
</evidence>
<keyword evidence="3" id="KW-1185">Reference proteome</keyword>
<dbReference type="Proteomes" id="UP001596303">
    <property type="component" value="Unassembled WGS sequence"/>
</dbReference>
<evidence type="ECO:0000313" key="3">
    <source>
        <dbReference type="Proteomes" id="UP001596303"/>
    </source>
</evidence>
<evidence type="ECO:0000256" key="1">
    <source>
        <dbReference type="SAM" id="SignalP"/>
    </source>
</evidence>
<dbReference type="EMBL" id="JBHSSW010000066">
    <property type="protein sequence ID" value="MFC6199603.1"/>
    <property type="molecule type" value="Genomic_DNA"/>
</dbReference>
<organism evidence="2 3">
    <name type="scientific">Ponticaulis profundi</name>
    <dbReference type="NCBI Taxonomy" id="2665222"/>
    <lineage>
        <taxon>Bacteria</taxon>
        <taxon>Pseudomonadati</taxon>
        <taxon>Pseudomonadota</taxon>
        <taxon>Alphaproteobacteria</taxon>
        <taxon>Hyphomonadales</taxon>
        <taxon>Hyphomonadaceae</taxon>
        <taxon>Ponticaulis</taxon>
    </lineage>
</organism>
<accession>A0ABW1SDG4</accession>
<keyword evidence="1" id="KW-0732">Signal</keyword>
<dbReference type="Pfam" id="PF10029">
    <property type="entry name" value="DUF2271"/>
    <property type="match status" value="1"/>
</dbReference>
<name>A0ABW1SDG4_9PROT</name>
<feature type="chain" id="PRO_5045496755" evidence="1">
    <location>
        <begin position="24"/>
        <end position="175"/>
    </location>
</feature>
<feature type="signal peptide" evidence="1">
    <location>
        <begin position="1"/>
        <end position="23"/>
    </location>
</feature>
<sequence length="175" mass="18895">MKAVLKFLGLGAAAGTLVSAANAGDMALSVELPRLNVAEYHKPYVAIWIARPDHSVAANLAVWYQLEAGPEGEGETWLKDIRQWWRRTGRSLDMPVDGVSSPTRGPGENLVEFSADDGPLADLPEGEYILYVEASREVGGRELVQIPFTWDGTASETQTVSGETELGDVSLTILP</sequence>
<dbReference type="RefSeq" id="WP_377380782.1">
    <property type="nucleotide sequence ID" value="NZ_JBHSSW010000066.1"/>
</dbReference>
<dbReference type="InterPro" id="IPR014469">
    <property type="entry name" value="DUF2271"/>
</dbReference>
<gene>
    <name evidence="2" type="ORF">ACFQDM_16095</name>
</gene>
<comment type="caution">
    <text evidence="2">The sequence shown here is derived from an EMBL/GenBank/DDBJ whole genome shotgun (WGS) entry which is preliminary data.</text>
</comment>